<reference evidence="9" key="1">
    <citation type="submission" date="2022-11" db="EMBL/GenBank/DDBJ databases">
        <title>Centuries of genome instability and evolution in soft-shell clam transmissible cancer (bioRxiv).</title>
        <authorList>
            <person name="Hart S.F.M."/>
            <person name="Yonemitsu M.A."/>
            <person name="Giersch R.M."/>
            <person name="Beal B.F."/>
            <person name="Arriagada G."/>
            <person name="Davis B.W."/>
            <person name="Ostrander E.A."/>
            <person name="Goff S.P."/>
            <person name="Metzger M.J."/>
        </authorList>
    </citation>
    <scope>NUCLEOTIDE SEQUENCE</scope>
    <source>
        <strain evidence="9">MELC-2E11</strain>
        <tissue evidence="9">Siphon/mantle</tissue>
    </source>
</reference>
<dbReference type="Pfam" id="PF00005">
    <property type="entry name" value="ABC_tran"/>
    <property type="match status" value="2"/>
</dbReference>
<evidence type="ECO:0000259" key="8">
    <source>
        <dbReference type="PROSITE" id="PS50893"/>
    </source>
</evidence>
<dbReference type="InterPro" id="IPR003593">
    <property type="entry name" value="AAA+_ATPase"/>
</dbReference>
<organism evidence="9 10">
    <name type="scientific">Mya arenaria</name>
    <name type="common">Soft-shell clam</name>
    <dbReference type="NCBI Taxonomy" id="6604"/>
    <lineage>
        <taxon>Eukaryota</taxon>
        <taxon>Metazoa</taxon>
        <taxon>Spiralia</taxon>
        <taxon>Lophotrochozoa</taxon>
        <taxon>Mollusca</taxon>
        <taxon>Bivalvia</taxon>
        <taxon>Autobranchia</taxon>
        <taxon>Heteroconchia</taxon>
        <taxon>Euheterodonta</taxon>
        <taxon>Imparidentia</taxon>
        <taxon>Neoheterodontei</taxon>
        <taxon>Myida</taxon>
        <taxon>Myoidea</taxon>
        <taxon>Myidae</taxon>
        <taxon>Mya</taxon>
    </lineage>
</organism>
<evidence type="ECO:0000313" key="9">
    <source>
        <dbReference type="EMBL" id="WAQ96399.1"/>
    </source>
</evidence>
<keyword evidence="2 7" id="KW-0812">Transmembrane</keyword>
<evidence type="ECO:0000256" key="7">
    <source>
        <dbReference type="SAM" id="Phobius"/>
    </source>
</evidence>
<feature type="transmembrane region" description="Helical" evidence="7">
    <location>
        <begin position="23"/>
        <end position="46"/>
    </location>
</feature>
<feature type="transmembrane region" description="Helical" evidence="7">
    <location>
        <begin position="3526"/>
        <end position="3547"/>
    </location>
</feature>
<feature type="transmembrane region" description="Helical" evidence="7">
    <location>
        <begin position="3869"/>
        <end position="3890"/>
    </location>
</feature>
<proteinExistence type="predicted"/>
<comment type="subcellular location">
    <subcellularLocation>
        <location evidence="1">Membrane</location>
        <topology evidence="1">Multi-pass membrane protein</topology>
    </subcellularLocation>
</comment>
<dbReference type="Proteomes" id="UP001164746">
    <property type="component" value="Chromosome 2"/>
</dbReference>
<dbReference type="PROSITE" id="PS00211">
    <property type="entry name" value="ABC_TRANSPORTER_1"/>
    <property type="match status" value="2"/>
</dbReference>
<evidence type="ECO:0000313" key="10">
    <source>
        <dbReference type="Proteomes" id="UP001164746"/>
    </source>
</evidence>
<dbReference type="InterPro" id="IPR013525">
    <property type="entry name" value="ABC2_TM"/>
</dbReference>
<feature type="domain" description="ABC transporter" evidence="8">
    <location>
        <begin position="3873"/>
        <end position="4085"/>
    </location>
</feature>
<dbReference type="Gene3D" id="3.40.50.300">
    <property type="entry name" value="P-loop containing nucleotide triphosphate hydrolases"/>
    <property type="match status" value="2"/>
</dbReference>
<accession>A0ABY7DGH0</accession>
<dbReference type="SUPFAM" id="SSF52540">
    <property type="entry name" value="P-loop containing nucleoside triphosphate hydrolases"/>
    <property type="match status" value="2"/>
</dbReference>
<feature type="transmembrane region" description="Helical" evidence="7">
    <location>
        <begin position="3082"/>
        <end position="3104"/>
    </location>
</feature>
<evidence type="ECO:0000256" key="4">
    <source>
        <dbReference type="ARBA" id="ARBA00022840"/>
    </source>
</evidence>
<dbReference type="InterPro" id="IPR056264">
    <property type="entry name" value="R2_ABCA1-4-like"/>
</dbReference>
<feature type="transmembrane region" description="Helical" evidence="7">
    <location>
        <begin position="2944"/>
        <end position="2966"/>
    </location>
</feature>
<evidence type="ECO:0000256" key="2">
    <source>
        <dbReference type="ARBA" id="ARBA00022692"/>
    </source>
</evidence>
<feature type="transmembrane region" description="Helical" evidence="7">
    <location>
        <begin position="2978"/>
        <end position="3000"/>
    </location>
</feature>
<keyword evidence="10" id="KW-1185">Reference proteome</keyword>
<dbReference type="EMBL" id="CP111013">
    <property type="protein sequence ID" value="WAQ96399.1"/>
    <property type="molecule type" value="Genomic_DNA"/>
</dbReference>
<dbReference type="Pfam" id="PF12698">
    <property type="entry name" value="ABC2_membrane_3"/>
    <property type="match status" value="2"/>
</dbReference>
<sequence>MGVWGQFKALIWKNYVLRKRHPVYLGLETLWPVLIFVVLALMRLGFPPDHRDTCQFQSRSLPSAGMVPFLQDSICLLENNCSNQDWRDQRDTAQASFRALVQGVTPILERDSTVEAFRALPKLNEILKAVKNFANKTDLEELDKKLKLKNMFKDPSKVVDIIAVKYNIMSVRMTEYVLESTLNPVSVLDKIGNLDFKDTVCDPTKLTKYLIVYPKVNKYTLSTQLCKIDDSLISNITNELLGQLDIGNLIRLGQDLMEVSGMVDYSQLIGDVAALVERYMDEGSLFSVLSDIPDLTAIPGAMRVLADILPSLMDLTSVNFENFQQLYQMLYEVIQPLMGQLGDASLTTDIDKMLKGVGDILKKIESSGENIFEVLPEMLPGLLDQSELLKNISEMVDFELAGNLVSPELIRLIEIMIGNLTEGDPGKIFYTLGDHVPEIMKKSGLEKWLMDMLQITEIPYDDLFGAYDNAVGSASGTNEMDLDASLDSLEESMRQIMGNDSTNMVIALSNTVMDLVDQNNVFYKDLRSELQYTVINTPEVNVALDSLIEFGPETATDIVTSITNMENVYNVMTGASTMQEVCVSVLEGVTYTGSPQTGAVCSPGATGAIETVLTGGLMQEQESKMVALMNQMDTIMSGDIPMQYENSTMKSMYARASSMVEDMITPLTNNLDGWYTLFQNSPNMLIAIQDNSVWTNAWIDMETEFTYNERIMLSVQMALKSMEASSMWGYVTPGMDVAMATVNTLVDRLKHMQALEANDMTISNMAAYYPYLPQILTSAVGTDISRVSELTSYLNDTGKLVAMVCRETDWFGMNLTGYVNRTELRDYFCTLDIDGLASDLTTMFDMTGFINKVTEMLNGTQTTGIDWTRIATDMQFLYGTVSGGNNVGDLFWKLLNIDINMITSYSDVFEGLLNNMMMDNMMESMSAAGDDLASMFENIDTALKEVPIWNRVKHYIATWTSFAEFMIEYSHFIDDGNFTIGEYAKQISPTMGGYLSDATFTVPDLLKNIEDSLKNPQQMIERILGADYSGLCVKSGSLLDILGVAPTPEFVAWEQGLCALNWTQVLQELEDSNSKVSAFMSQFDLILTSSTNELPMITMMNWTAVIKISEEFFRIADSSLFTDSMLDFPDLGIDRFNQSGVNLIDALQNTWALDLTKVSSGIDQLIKLLYGTDMGKDSVFTMFQYTIAQQSFFNYRFVTFANYHLDIINRTSVFDVRAHVENSPELDRLLSFLERSTDVNAVLLDTFKLALENNTQMFKLVSMNVTSVCEDPASVDWISIPSNVNMTQREIVEAVCSAIDINKIFDEILSGFHGLQELVDDLMNATNLTIDDMTVNNTDLVRANERISSLIADLTMKPIMLGTSWDPEADINRLMEQFLNFTLEMAEQNQQTPPGDAMGQTDPTAVRVLATMDLVLDYLVERMQQLTGDVTIEGITNNSTDIVQLFEALENLKKAADNDGADFESSVDFPKVMEALSNTSLLRDHCESATLATYISVGGVVSTVTEALQEVMCINIDMLESVLNDQTQMKRFEEELTRIWDMNSEVTFNQTSLNKNMEEFIRLFVDWAQSPPSVGSQFTEWASWSAVLNFLENSYTDPKLYLLLAGVYNPVLANTDLASMTDTISALINPIIKELQDSSLEDLMSNPDRLVRLVQDIMRADEFITLVTELETPRETILINFICNMTAVEEKMAAMNLTFHTTLVEKLCMYGYQEWDELLSGYYPNQQDMDKINHMFDEIVSEHQVDVRADMFAIIQEVVDSLDGVDLSSVLNTTIEDALKKSQEQSYDNLMRLLKIMEGSDDFVTIQQVFHTLVTVQEHINMLLGRVSGDASMPLLSALPSSDAVSHLISKLNSAAASEFFMVASVYPEQFYDLVMTGTWKDTVCNVSKFDATFTFTAEVDSVHLQQLLCDTAVEDETFMREILDSVEIDSLINKINEIYSSEGNITRALWDRMGELVEQLVERVTGLENANVTGMDAWVETVIKALERLNAEQQVSVEDACTTTLSSLGNMDFYKDYVLPYLNSAGTFIEISDAFMSLQVDIDSKVCDGKKRNITDIITLMSDSGVSKKLGKVLGLITGDNEDEQEDFNCVKLTGYYTFVERLISNLTAAFEGSSNIVECVGDIFTAAEDLLEDTNKLFRASSQLTTLLGNEDLKKFLQDMAVTPEVADLINSALELFRQQEQAVSNLEKLLQKNVSATEAVFKEIYSLAMEAVMPFFDELLGEAVGNMTAGEVIDRFCAQGGQLVPMLNVSVAELSEALCGNDTAAAKKVASEIIQYAQDLNSLQELALYNSSAFWETVLRDVSSLIGNFEGLATLSNLASSLSNIDIGTLTQDKELIDTLKTFLTDNGPDAILENLKKLLDDFKLLDNSDVSNALLDDIHYLADGIFAFSSLRSMFFSNVVIKDLLKDPAKFEAYLTESLNLDPEVAEAIIDGSISMEILLDFAKTDIGDLVCNSTELARLLSRENDTDFDAAYVSESFCNLDTDTINNMLDELIGQLDIGDLVEELVNSGMADILNEAGVTLEETKEALTAVVNANADLTKMTERFDAFASANSAAFESLAQAQTGEEFDSMSSIMCGTAIPTLPDEFQVGESLTENADLTDKQKEERENLGKLGPTCQSMYDRIIKEQNGPVIWAYLKPLLRGKILYTPNTPIVATILQKANSTFSQLENFTNIAVDWANGSKVLEDLSGQAGKEIKDLFDSKLVRSFMMEIGNIASSDLDNILYTLQDADTSLSTSVSKVATLVSDYVGCIEMNRFIGYESESEMEKAAIRLNRDNELMAGLVFKVSDSGSRKKRQSNTVPPHITYTIRMDLDNVPRTDRITDRMWRPQPEDHFFNEMRYFRGFLQLQDIVDSALISFFAEEWGMDFTPPKVTTQQFPFPCHTLDTFVNTIAGYLLPVMMTVSWIAGIAVAVYNLVYDRERGQEETLNIMGLKCGLNFWAWLLSSMILMAIVAVIDVVILKYGNVFAETNGFIVWLFFIDFAFSTLMLCYFVSAFFTRTSLAILTCLIVYCISYLPFVVLYTLEVDMKFWQKTLACLSSTTAFSYAAQYIARYEEQMVGLQWSNIRDGPFNDDDFSFHWCCIMIIIDAGIYFILGWYVRNVKPGKFGVSAPWYFPLSPSYWCCSLGGGREEAYTPSQSEQNIFSEPVQKTSPVVLSARGLSKTYSDGTRAVTNLNLDIHSGDITTLLGHNGAAKTTTMNMLVGLLEPTNGNVRLLNRPLGEMRGSIGMCSQGNALYEYMTVKEHMQFYSSIKDSYNALSAKDEIRQLLKDVDLYYCRHTLVKNLSGGMQRRLSIALAFVGGSKVVILDEPTSGVDPSGRRAIWNLIIRRKDGVAILLSTHHLDEADIISDQIAVLHEGRLLCHGSPMYLKQHLASGHRIIVTSLSDNPDPVSILSVMKAWIPAAKLQQVSGGDMTFTLPAASSAAFHEMFQDLESKKRELNIESYGISDPQLQEVFLKVCSAADMGHQITPEALRQIDEHVEDIEKGENGDWKHDFGANGSLLGALLTKRFLHYLHNWRLLLSVILLPLLLFLLACGLYMIRPKDNEAEKILISPAMYGPNDYVITRQDSSLLQPVSGMDIMNTFKMEPGMGTTCMQDGALDNLGPGYECVSPDDKSHNKAYPQTSCKCEDNKYSCSQGNGSLAIPEFKTATTQILQDMEGMNITKYILESFDDFIKKRFVDLSRYGGLQFDDAKDDEDKTVLQATIWYNNKGHHSTPAFYNSYSNGILRALSSKAGQLPHQYGITVYNHPFVFGKQRLSEDTLVFHAADIGIALIIMLGFTFIPVGSLLYLVTEYLSREKHMQFIAGSAQRAYKIVHYVFLIFPPYALGSGFLDLIDNQLRTIIYRRFDVEVYQNPFTFDMIGWNLVFMGIEAVLFFIIAVVMDTRCCCWSKPDRNAVKEVAAGDIDADVMQEKQRINHGDCRQDSIVIRNLHKVYLTQKAEVHAVNGLTFGVPASQEVESVMERLQLTVIKSKLVRACSGGMKRKLSLAIALLGNPPVILLDEPTTGMDPKAKRLVWDCLLQAKHQGHAIILTSHSLEECDILCDRIGIMDQHLNVIQMDMPRDSVSVADMFAILEREKATYNIQYYTVSQTTLDTIFVIPFHEFRVFGPLFYQLQVNHNAFRPEPRHTSLLEGLLSLLEAAQLFLELPPPYLTLFFMHIQDSNQLL</sequence>
<dbReference type="PANTHER" id="PTHR19229:SF29">
    <property type="entry name" value="GLUCOSYLCERAMIDE TRANSPORTER ABCA12"/>
    <property type="match status" value="1"/>
</dbReference>
<gene>
    <name evidence="9" type="ORF">MAR_029089</name>
</gene>
<keyword evidence="4" id="KW-0067">ATP-binding</keyword>
<feature type="domain" description="ABC transporter" evidence="8">
    <location>
        <begin position="3161"/>
        <end position="3388"/>
    </location>
</feature>
<feature type="transmembrane region" description="Helical" evidence="7">
    <location>
        <begin position="3777"/>
        <end position="3799"/>
    </location>
</feature>
<evidence type="ECO:0000256" key="6">
    <source>
        <dbReference type="ARBA" id="ARBA00023136"/>
    </source>
</evidence>
<dbReference type="InterPro" id="IPR027417">
    <property type="entry name" value="P-loop_NTPase"/>
</dbReference>
<dbReference type="SMART" id="SM00382">
    <property type="entry name" value="AAA"/>
    <property type="match status" value="1"/>
</dbReference>
<evidence type="ECO:0000256" key="1">
    <source>
        <dbReference type="ARBA" id="ARBA00004141"/>
    </source>
</evidence>
<dbReference type="CDD" id="cd03263">
    <property type="entry name" value="ABC_subfamily_A"/>
    <property type="match status" value="1"/>
</dbReference>
<feature type="transmembrane region" description="Helical" evidence="7">
    <location>
        <begin position="3007"/>
        <end position="3029"/>
    </location>
</feature>
<evidence type="ECO:0000256" key="5">
    <source>
        <dbReference type="ARBA" id="ARBA00022989"/>
    </source>
</evidence>
<dbReference type="InterPro" id="IPR003439">
    <property type="entry name" value="ABC_transporter-like_ATP-bd"/>
</dbReference>
<dbReference type="PANTHER" id="PTHR19229">
    <property type="entry name" value="ATP-BINDING CASSETTE TRANSPORTER SUBFAMILY A ABCA"/>
    <property type="match status" value="1"/>
</dbReference>
<protein>
    <submittedName>
        <fullName evidence="9">ABCAC-like protein</fullName>
    </submittedName>
</protein>
<name>A0ABY7DGH0_MYAAR</name>
<keyword evidence="5 7" id="KW-1133">Transmembrane helix</keyword>
<dbReference type="PROSITE" id="PS50893">
    <property type="entry name" value="ABC_TRANSPORTER_2"/>
    <property type="match status" value="2"/>
</dbReference>
<evidence type="ECO:0000256" key="3">
    <source>
        <dbReference type="ARBA" id="ARBA00022741"/>
    </source>
</evidence>
<feature type="transmembrane region" description="Helical" evidence="7">
    <location>
        <begin position="2900"/>
        <end position="2923"/>
    </location>
</feature>
<keyword evidence="6 7" id="KW-0472">Membrane</keyword>
<dbReference type="Pfam" id="PF23321">
    <property type="entry name" value="R1_ABCA1"/>
    <property type="match status" value="1"/>
</dbReference>
<dbReference type="InterPro" id="IPR026082">
    <property type="entry name" value="ABCA"/>
</dbReference>
<feature type="transmembrane region" description="Helical" evidence="7">
    <location>
        <begin position="3819"/>
        <end position="3840"/>
    </location>
</feature>
<dbReference type="InterPro" id="IPR017871">
    <property type="entry name" value="ABC_transporter-like_CS"/>
</dbReference>
<keyword evidence="3" id="KW-0547">Nucleotide-binding</keyword>